<evidence type="ECO:0000256" key="1">
    <source>
        <dbReference type="ARBA" id="ARBA00022723"/>
    </source>
</evidence>
<evidence type="ECO:0000256" key="2">
    <source>
        <dbReference type="ARBA" id="ARBA00022771"/>
    </source>
</evidence>
<accession>A0A813FNW9</accession>
<dbReference type="InterPro" id="IPR000571">
    <property type="entry name" value="Znf_CCCH"/>
</dbReference>
<proteinExistence type="predicted"/>
<evidence type="ECO:0000256" key="5">
    <source>
        <dbReference type="SAM" id="MobiDB-lite"/>
    </source>
</evidence>
<feature type="region of interest" description="Disordered" evidence="5">
    <location>
        <begin position="388"/>
        <end position="461"/>
    </location>
</feature>
<name>A0A813FNW9_POLGL</name>
<feature type="non-terminal residue" evidence="7">
    <location>
        <position position="1"/>
    </location>
</feature>
<protein>
    <recommendedName>
        <fullName evidence="6">C3H1-type domain-containing protein</fullName>
    </recommendedName>
</protein>
<dbReference type="EMBL" id="CAJNNV010025436">
    <property type="protein sequence ID" value="CAE8614488.1"/>
    <property type="molecule type" value="Genomic_DNA"/>
</dbReference>
<keyword evidence="3 4" id="KW-0862">Zinc</keyword>
<dbReference type="Gene3D" id="4.10.1000.10">
    <property type="entry name" value="Zinc finger, CCCH-type"/>
    <property type="match status" value="1"/>
</dbReference>
<dbReference type="PROSITE" id="PS50103">
    <property type="entry name" value="ZF_C3H1"/>
    <property type="match status" value="1"/>
</dbReference>
<gene>
    <name evidence="7" type="ORF">PGLA1383_LOCUS32211</name>
</gene>
<dbReference type="InterPro" id="IPR036855">
    <property type="entry name" value="Znf_CCCH_sf"/>
</dbReference>
<evidence type="ECO:0000256" key="4">
    <source>
        <dbReference type="PROSITE-ProRule" id="PRU00723"/>
    </source>
</evidence>
<keyword evidence="1 4" id="KW-0479">Metal-binding</keyword>
<comment type="caution">
    <text evidence="7">The sequence shown here is derived from an EMBL/GenBank/DDBJ whole genome shotgun (WGS) entry which is preliminary data.</text>
</comment>
<sequence length="461" mass="46910">AESPAESGLHFLSFPRAKDMTSDTFAARRRPETGGGYGQSNLKAGTGKGGAWAGYHNQGGAYNQGAQQQHQQHQLTNGATANIPLPAAVRGVEEASAVTEYVLRCASAAIEHQQATQQEVEAVLSKLCSLITLPVSPQVSQMLANSALPSAVVRTIRRYQNEAPCAALACVVAVKSTGSTEGAASHIRAGALDEVNNLMDVHPSHGGVQNVSLLMLAGLVKDNAAARTAVASGSVNRAAWSSKVAAAAWSSKVAAAAWSSKVAAVLKAMELTTGREVQSNGLAALRLLLDSGRNNRAFLQDNPRAPRANLQEAALRAKVSHQSDNSVCSSANDVLALVTPRFKEVMCWHWQSGWCKLGPRCTYAHGGTDLRGGGTGVSAPGDRGIPMGLPQAGGADGRFGKGGAGGEKGGFGGAGGKGVSDSHASGAKGGAASEGGKGSGIVSGTGNEGQGKGSGKVGYNK</sequence>
<dbReference type="GO" id="GO:0008270">
    <property type="term" value="F:zinc ion binding"/>
    <property type="evidence" value="ECO:0007669"/>
    <property type="project" value="UniProtKB-KW"/>
</dbReference>
<evidence type="ECO:0000259" key="6">
    <source>
        <dbReference type="PROSITE" id="PS50103"/>
    </source>
</evidence>
<evidence type="ECO:0000313" key="7">
    <source>
        <dbReference type="EMBL" id="CAE8614488.1"/>
    </source>
</evidence>
<feature type="domain" description="C3H1-type" evidence="6">
    <location>
        <begin position="341"/>
        <end position="368"/>
    </location>
</feature>
<dbReference type="OrthoDB" id="448463at2759"/>
<dbReference type="AlphaFoldDB" id="A0A813FNW9"/>
<evidence type="ECO:0000256" key="3">
    <source>
        <dbReference type="ARBA" id="ARBA00022833"/>
    </source>
</evidence>
<organism evidence="7 8">
    <name type="scientific">Polarella glacialis</name>
    <name type="common">Dinoflagellate</name>
    <dbReference type="NCBI Taxonomy" id="89957"/>
    <lineage>
        <taxon>Eukaryota</taxon>
        <taxon>Sar</taxon>
        <taxon>Alveolata</taxon>
        <taxon>Dinophyceae</taxon>
        <taxon>Suessiales</taxon>
        <taxon>Suessiaceae</taxon>
        <taxon>Polarella</taxon>
    </lineage>
</organism>
<keyword evidence="8" id="KW-1185">Reference proteome</keyword>
<keyword evidence="2 4" id="KW-0863">Zinc-finger</keyword>
<dbReference type="Proteomes" id="UP000654075">
    <property type="component" value="Unassembled WGS sequence"/>
</dbReference>
<reference evidence="7" key="1">
    <citation type="submission" date="2021-02" db="EMBL/GenBank/DDBJ databases">
        <authorList>
            <person name="Dougan E. K."/>
            <person name="Rhodes N."/>
            <person name="Thang M."/>
            <person name="Chan C."/>
        </authorList>
    </citation>
    <scope>NUCLEOTIDE SEQUENCE</scope>
</reference>
<evidence type="ECO:0000313" key="8">
    <source>
        <dbReference type="Proteomes" id="UP000654075"/>
    </source>
</evidence>
<feature type="zinc finger region" description="C3H1-type" evidence="4">
    <location>
        <begin position="341"/>
        <end position="368"/>
    </location>
</feature>
<feature type="compositionally biased region" description="Gly residues" evidence="5">
    <location>
        <begin position="427"/>
        <end position="461"/>
    </location>
</feature>
<dbReference type="SUPFAM" id="SSF90229">
    <property type="entry name" value="CCCH zinc finger"/>
    <property type="match status" value="1"/>
</dbReference>
<feature type="compositionally biased region" description="Gly residues" evidence="5">
    <location>
        <begin position="394"/>
        <end position="418"/>
    </location>
</feature>